<accession>A0A8X8JZD9</accession>
<feature type="transmembrane region" description="Helical" evidence="2">
    <location>
        <begin position="47"/>
        <end position="66"/>
    </location>
</feature>
<keyword evidence="2" id="KW-0812">Transmembrane</keyword>
<dbReference type="RefSeq" id="WP_191769378.1">
    <property type="nucleotide sequence ID" value="NZ_JACSQS010000003.1"/>
</dbReference>
<keyword evidence="4" id="KW-1185">Reference proteome</keyword>
<protein>
    <submittedName>
        <fullName evidence="3">Low affinity iron permease family protein</fullName>
    </submittedName>
</protein>
<sequence length="136" mass="15391">MSLKSVFNTVAKRTAYATGTPWTFITAVSVVVIWGVTGPLFDFNDTWQLVINTGTTIITFLMVFLIQHTQNADTAAMQIKLDELIRVTAHANKQLLDLEELDEERLEEIRKEYERMAREAGDALERVRACRGDGEV</sequence>
<proteinExistence type="predicted"/>
<dbReference type="AlphaFoldDB" id="A0A8X8JZD9"/>
<feature type="coiled-coil region" evidence="1">
    <location>
        <begin position="92"/>
        <end position="126"/>
    </location>
</feature>
<feature type="transmembrane region" description="Helical" evidence="2">
    <location>
        <begin position="21"/>
        <end position="41"/>
    </location>
</feature>
<evidence type="ECO:0000313" key="4">
    <source>
        <dbReference type="Proteomes" id="UP000636938"/>
    </source>
</evidence>
<evidence type="ECO:0000256" key="2">
    <source>
        <dbReference type="SAM" id="Phobius"/>
    </source>
</evidence>
<keyword evidence="2" id="KW-1133">Transmembrane helix</keyword>
<keyword evidence="2" id="KW-0472">Membrane</keyword>
<keyword evidence="1" id="KW-0175">Coiled coil</keyword>
<dbReference type="Pfam" id="PF04120">
    <property type="entry name" value="Iron_permease"/>
    <property type="match status" value="1"/>
</dbReference>
<organism evidence="3 4">
    <name type="scientific">Stenotrophomonas lacuserhaii</name>
    <dbReference type="NCBI Taxonomy" id="2760084"/>
    <lineage>
        <taxon>Bacteria</taxon>
        <taxon>Pseudomonadati</taxon>
        <taxon>Pseudomonadota</taxon>
        <taxon>Gammaproteobacteria</taxon>
        <taxon>Lysobacterales</taxon>
        <taxon>Lysobacteraceae</taxon>
        <taxon>Stenotrophomonas</taxon>
    </lineage>
</organism>
<dbReference type="EMBL" id="JACSQS010000003">
    <property type="protein sequence ID" value="MBD7953468.1"/>
    <property type="molecule type" value="Genomic_DNA"/>
</dbReference>
<dbReference type="Proteomes" id="UP000636938">
    <property type="component" value="Unassembled WGS sequence"/>
</dbReference>
<gene>
    <name evidence="3" type="ORF">H9654_04525</name>
</gene>
<dbReference type="GO" id="GO:0055085">
    <property type="term" value="P:transmembrane transport"/>
    <property type="evidence" value="ECO:0007669"/>
    <property type="project" value="InterPro"/>
</dbReference>
<comment type="caution">
    <text evidence="3">The sequence shown here is derived from an EMBL/GenBank/DDBJ whole genome shotgun (WGS) entry which is preliminary data.</text>
</comment>
<evidence type="ECO:0000256" key="1">
    <source>
        <dbReference type="SAM" id="Coils"/>
    </source>
</evidence>
<evidence type="ECO:0000313" key="3">
    <source>
        <dbReference type="EMBL" id="MBD7953468.1"/>
    </source>
</evidence>
<dbReference type="InterPro" id="IPR007251">
    <property type="entry name" value="Iron_permease_Fet4"/>
</dbReference>
<reference evidence="3 4" key="1">
    <citation type="submission" date="2020-08" db="EMBL/GenBank/DDBJ databases">
        <title>A Genomic Blueprint of the Chicken Gut Microbiome.</title>
        <authorList>
            <person name="Gilroy R."/>
            <person name="Ravi A."/>
            <person name="Getino M."/>
            <person name="Pursley I."/>
            <person name="Horton D.L."/>
            <person name="Alikhan N.-F."/>
            <person name="Baker D."/>
            <person name="Gharbi K."/>
            <person name="Hall N."/>
            <person name="Watson M."/>
            <person name="Adriaenssens E.M."/>
            <person name="Foster-Nyarko E."/>
            <person name="Jarju S."/>
            <person name="Secka A."/>
            <person name="Antonio M."/>
            <person name="Oren A."/>
            <person name="Chaudhuri R."/>
            <person name="La Ragione R.M."/>
            <person name="Hildebrand F."/>
            <person name="Pallen M.J."/>
        </authorList>
    </citation>
    <scope>NUCLEOTIDE SEQUENCE [LARGE SCALE GENOMIC DNA]</scope>
    <source>
        <strain evidence="3 4">Sa5BUN4</strain>
    </source>
</reference>
<name>A0A8X8JZD9_9GAMM</name>